<feature type="compositionally biased region" description="Low complexity" evidence="1">
    <location>
        <begin position="41"/>
        <end position="52"/>
    </location>
</feature>
<accession>A0A919PWG2</accession>
<feature type="compositionally biased region" description="Low complexity" evidence="1">
    <location>
        <begin position="1"/>
        <end position="19"/>
    </location>
</feature>
<dbReference type="Proteomes" id="UP000660611">
    <property type="component" value="Unassembled WGS sequence"/>
</dbReference>
<proteinExistence type="predicted"/>
<evidence type="ECO:0000256" key="1">
    <source>
        <dbReference type="SAM" id="MobiDB-lite"/>
    </source>
</evidence>
<protein>
    <submittedName>
        <fullName evidence="2">Uncharacterized protein</fullName>
    </submittedName>
</protein>
<sequence length="538" mass="58870">MASPNLLKKLKNLKNPLAKRTQVTPQRRRANAMSTAQQVNDTDSTSESDSSSAAGQPQPQVDPLTRRNTNPQPQPVIAAPAPPPVVNRAPTRDEQIATLQAFLQRPDLPRGTRMQASLDHMRQVVAAHGNNALDEADLRIAMTTMDMILIARQGMVPVADALRQQRGPSLTPDTYKVVVDGQDITSFNTAQIQQLQRACFGKSSEKDTRALGLVMEGFNFNGTMQDLVNLVCAVHRCLPDPGTAQLAQGKTAVDANPGVADKVQELLAEEAAERGELAKAFTDAGLTVKTDGATASQCRALRQWLTAHPSYLTNLRQIGVRGFVFGSKEINDPVGEYVSDKREVHLRALPDKPADAFVRLALHESGHAGFQRALIGETMTAHNDVFTARRYKALRAYVTHIQARAVAARAGTQDPPRTPEIDEGERLWNALSPVARRYYQAWLTLRQKDGEFLIGADQGRASDTVDMDEVNRQKYQATTFIEICAEGFSTFAMGDVDAYDAVIQSHDDVPDEIKAAWTELHTILREVGGPILGIAPYA</sequence>
<dbReference type="AlphaFoldDB" id="A0A919PWG2"/>
<evidence type="ECO:0000313" key="2">
    <source>
        <dbReference type="EMBL" id="GIG51544.1"/>
    </source>
</evidence>
<evidence type="ECO:0000313" key="3">
    <source>
        <dbReference type="Proteomes" id="UP000660611"/>
    </source>
</evidence>
<name>A0A919PWG2_9ACTN</name>
<reference evidence="2" key="1">
    <citation type="submission" date="2021-01" db="EMBL/GenBank/DDBJ databases">
        <title>Whole genome shotgun sequence of Dactylosporangium siamense NBRC 106093.</title>
        <authorList>
            <person name="Komaki H."/>
            <person name="Tamura T."/>
        </authorList>
    </citation>
    <scope>NUCLEOTIDE SEQUENCE</scope>
    <source>
        <strain evidence="2">NBRC 106093</strain>
    </source>
</reference>
<comment type="caution">
    <text evidence="2">The sequence shown here is derived from an EMBL/GenBank/DDBJ whole genome shotgun (WGS) entry which is preliminary data.</text>
</comment>
<organism evidence="2 3">
    <name type="scientific">Dactylosporangium siamense</name>
    <dbReference type="NCBI Taxonomy" id="685454"/>
    <lineage>
        <taxon>Bacteria</taxon>
        <taxon>Bacillati</taxon>
        <taxon>Actinomycetota</taxon>
        <taxon>Actinomycetes</taxon>
        <taxon>Micromonosporales</taxon>
        <taxon>Micromonosporaceae</taxon>
        <taxon>Dactylosporangium</taxon>
    </lineage>
</organism>
<gene>
    <name evidence="2" type="ORF">Dsi01nite_095850</name>
</gene>
<dbReference type="EMBL" id="BONQ01000156">
    <property type="protein sequence ID" value="GIG51544.1"/>
    <property type="molecule type" value="Genomic_DNA"/>
</dbReference>
<feature type="region of interest" description="Disordered" evidence="1">
    <location>
        <begin position="1"/>
        <end position="88"/>
    </location>
</feature>
<dbReference type="RefSeq" id="WP_203853154.1">
    <property type="nucleotide sequence ID" value="NZ_BAAAVW010000035.1"/>
</dbReference>
<keyword evidence="3" id="KW-1185">Reference proteome</keyword>